<proteinExistence type="predicted"/>
<name>A0ABP6MD15_9ACTN</name>
<dbReference type="PANTHER" id="PTHR30055">
    <property type="entry name" value="HTH-TYPE TRANSCRIPTIONAL REGULATOR RUTR"/>
    <property type="match status" value="1"/>
</dbReference>
<evidence type="ECO:0000256" key="2">
    <source>
        <dbReference type="PROSITE-ProRule" id="PRU00335"/>
    </source>
</evidence>
<dbReference type="PRINTS" id="PR00455">
    <property type="entry name" value="HTHTETR"/>
</dbReference>
<dbReference type="PROSITE" id="PS50977">
    <property type="entry name" value="HTH_TETR_2"/>
    <property type="match status" value="1"/>
</dbReference>
<evidence type="ECO:0000313" key="5">
    <source>
        <dbReference type="EMBL" id="GAA3094499.1"/>
    </source>
</evidence>
<feature type="DNA-binding region" description="H-T-H motif" evidence="2">
    <location>
        <begin position="48"/>
        <end position="67"/>
    </location>
</feature>
<dbReference type="InterPro" id="IPR036271">
    <property type="entry name" value="Tet_transcr_reg_TetR-rel_C_sf"/>
</dbReference>
<gene>
    <name evidence="5" type="ORF">GCM10010449_17760</name>
</gene>
<dbReference type="SUPFAM" id="SSF48498">
    <property type="entry name" value="Tetracyclin repressor-like, C-terminal domain"/>
    <property type="match status" value="1"/>
</dbReference>
<dbReference type="Pfam" id="PF17920">
    <property type="entry name" value="TetR_C_16"/>
    <property type="match status" value="1"/>
</dbReference>
<dbReference type="Pfam" id="PF00440">
    <property type="entry name" value="TetR_N"/>
    <property type="match status" value="1"/>
</dbReference>
<feature type="region of interest" description="Disordered" evidence="3">
    <location>
        <begin position="1"/>
        <end position="25"/>
    </location>
</feature>
<dbReference type="Proteomes" id="UP001501637">
    <property type="component" value="Unassembled WGS sequence"/>
</dbReference>
<sequence>MTESAPDSATGKATEAAAAPPRRSDATRGAILAAARERFAADGYERATIRAIAKDARIDPSMVMRYYGNKEGLFAAACSIDLRLPDLAAVPREDVGRALVTHFLDVWENDGVLTAMLRVGITNAAGAERMQGIFRDQLLPVARRVCPDPADAPVRAGLCASQILGMALTRYVLRFPPAVALSGEEMADWLGPTVQRYLTAERP</sequence>
<organism evidence="5 6">
    <name type="scientific">Streptomyces rectiviolaceus</name>
    <dbReference type="NCBI Taxonomy" id="332591"/>
    <lineage>
        <taxon>Bacteria</taxon>
        <taxon>Bacillati</taxon>
        <taxon>Actinomycetota</taxon>
        <taxon>Actinomycetes</taxon>
        <taxon>Kitasatosporales</taxon>
        <taxon>Streptomycetaceae</taxon>
        <taxon>Streptomyces</taxon>
    </lineage>
</organism>
<keyword evidence="6" id="KW-1185">Reference proteome</keyword>
<comment type="caution">
    <text evidence="5">The sequence shown here is derived from an EMBL/GenBank/DDBJ whole genome shotgun (WGS) entry which is preliminary data.</text>
</comment>
<reference evidence="6" key="1">
    <citation type="journal article" date="2019" name="Int. J. Syst. Evol. Microbiol.">
        <title>The Global Catalogue of Microorganisms (GCM) 10K type strain sequencing project: providing services to taxonomists for standard genome sequencing and annotation.</title>
        <authorList>
            <consortium name="The Broad Institute Genomics Platform"/>
            <consortium name="The Broad Institute Genome Sequencing Center for Infectious Disease"/>
            <person name="Wu L."/>
            <person name="Ma J."/>
        </authorList>
    </citation>
    <scope>NUCLEOTIDE SEQUENCE [LARGE SCALE GENOMIC DNA]</scope>
    <source>
        <strain evidence="6">JCM 9092</strain>
    </source>
</reference>
<evidence type="ECO:0000256" key="1">
    <source>
        <dbReference type="ARBA" id="ARBA00023125"/>
    </source>
</evidence>
<dbReference type="Gene3D" id="1.10.357.10">
    <property type="entry name" value="Tetracycline Repressor, domain 2"/>
    <property type="match status" value="1"/>
</dbReference>
<dbReference type="InterPro" id="IPR009057">
    <property type="entry name" value="Homeodomain-like_sf"/>
</dbReference>
<feature type="domain" description="HTH tetR-type" evidence="4">
    <location>
        <begin position="25"/>
        <end position="85"/>
    </location>
</feature>
<evidence type="ECO:0000313" key="6">
    <source>
        <dbReference type="Proteomes" id="UP001501637"/>
    </source>
</evidence>
<accession>A0ABP6MD15</accession>
<dbReference type="SUPFAM" id="SSF46689">
    <property type="entry name" value="Homeodomain-like"/>
    <property type="match status" value="1"/>
</dbReference>
<dbReference type="InterPro" id="IPR041678">
    <property type="entry name" value="TetR_C_16"/>
</dbReference>
<dbReference type="PANTHER" id="PTHR30055:SF235">
    <property type="entry name" value="TRANSCRIPTIONAL REGULATORY PROTEIN"/>
    <property type="match status" value="1"/>
</dbReference>
<dbReference type="InterPro" id="IPR001647">
    <property type="entry name" value="HTH_TetR"/>
</dbReference>
<dbReference type="EMBL" id="BAAAUG010000025">
    <property type="protein sequence ID" value="GAA3094499.1"/>
    <property type="molecule type" value="Genomic_DNA"/>
</dbReference>
<dbReference type="RefSeq" id="WP_344519997.1">
    <property type="nucleotide sequence ID" value="NZ_BAAAUG010000025.1"/>
</dbReference>
<evidence type="ECO:0000259" key="4">
    <source>
        <dbReference type="PROSITE" id="PS50977"/>
    </source>
</evidence>
<feature type="compositionally biased region" description="Low complexity" evidence="3">
    <location>
        <begin position="9"/>
        <end position="19"/>
    </location>
</feature>
<dbReference type="InterPro" id="IPR050109">
    <property type="entry name" value="HTH-type_TetR-like_transc_reg"/>
</dbReference>
<dbReference type="Gene3D" id="1.10.10.60">
    <property type="entry name" value="Homeodomain-like"/>
    <property type="match status" value="1"/>
</dbReference>
<protein>
    <submittedName>
        <fullName evidence="5">TetR family transcriptional regulator</fullName>
    </submittedName>
</protein>
<evidence type="ECO:0000256" key="3">
    <source>
        <dbReference type="SAM" id="MobiDB-lite"/>
    </source>
</evidence>
<keyword evidence="1 2" id="KW-0238">DNA-binding</keyword>